<dbReference type="Proteomes" id="UP001651158">
    <property type="component" value="Unassembled WGS sequence"/>
</dbReference>
<keyword evidence="4" id="KW-1185">Reference proteome</keyword>
<proteinExistence type="predicted"/>
<comment type="caution">
    <text evidence="3">The sequence shown here is derived from an EMBL/GenBank/DDBJ whole genome shotgun (WGS) entry which is preliminary data.</text>
</comment>
<reference evidence="3 4" key="1">
    <citation type="journal article" date="2022" name="Front. Cell. Infect. Microbiol.">
        <title>The Genomes of Two Strains of Taenia crassiceps the Animal Model for the Study of Human Cysticercosis.</title>
        <authorList>
            <person name="Bobes R.J."/>
            <person name="Estrada K."/>
            <person name="Rios-Valencia D.G."/>
            <person name="Calderon-Gallegos A."/>
            <person name="de la Torre P."/>
            <person name="Carrero J.C."/>
            <person name="Sanchez-Flores A."/>
            <person name="Laclette J.P."/>
        </authorList>
    </citation>
    <scope>NUCLEOTIDE SEQUENCE [LARGE SCALE GENOMIC DNA]</scope>
    <source>
        <strain evidence="3">WFUcys</strain>
    </source>
</reference>
<accession>A0ABR4Q2F5</accession>
<feature type="region of interest" description="Disordered" evidence="1">
    <location>
        <begin position="1"/>
        <end position="21"/>
    </location>
</feature>
<name>A0ABR4Q2F5_9CEST</name>
<sequence>MSSTGQHNDPLTPRSAATSTGVNIGSCDAVVFVLMLLGGVPTTLMLSVRPCVHAGVTADVLGSCLSDTLTSQSSRHTSCQGSVTAA</sequence>
<evidence type="ECO:0000256" key="2">
    <source>
        <dbReference type="SAM" id="Phobius"/>
    </source>
</evidence>
<keyword evidence="2" id="KW-0472">Membrane</keyword>
<feature type="transmembrane region" description="Helical" evidence="2">
    <location>
        <begin position="20"/>
        <end position="40"/>
    </location>
</feature>
<protein>
    <submittedName>
        <fullName evidence="3">Uncharacterized protein</fullName>
    </submittedName>
</protein>
<gene>
    <name evidence="3" type="ORF">TcWFU_006658</name>
</gene>
<evidence type="ECO:0000313" key="4">
    <source>
        <dbReference type="Proteomes" id="UP001651158"/>
    </source>
</evidence>
<keyword evidence="2" id="KW-0812">Transmembrane</keyword>
<evidence type="ECO:0000256" key="1">
    <source>
        <dbReference type="SAM" id="MobiDB-lite"/>
    </source>
</evidence>
<keyword evidence="2" id="KW-1133">Transmembrane helix</keyword>
<dbReference type="EMBL" id="JAKROA010000016">
    <property type="protein sequence ID" value="KAL5103738.1"/>
    <property type="molecule type" value="Genomic_DNA"/>
</dbReference>
<organism evidence="3 4">
    <name type="scientific">Taenia crassiceps</name>
    <dbReference type="NCBI Taxonomy" id="6207"/>
    <lineage>
        <taxon>Eukaryota</taxon>
        <taxon>Metazoa</taxon>
        <taxon>Spiralia</taxon>
        <taxon>Lophotrochozoa</taxon>
        <taxon>Platyhelminthes</taxon>
        <taxon>Cestoda</taxon>
        <taxon>Eucestoda</taxon>
        <taxon>Cyclophyllidea</taxon>
        <taxon>Taeniidae</taxon>
        <taxon>Taenia</taxon>
    </lineage>
</organism>
<evidence type="ECO:0000313" key="3">
    <source>
        <dbReference type="EMBL" id="KAL5103738.1"/>
    </source>
</evidence>